<dbReference type="AlphaFoldDB" id="A0A2T1NAH5"/>
<reference evidence="1 2" key="1">
    <citation type="submission" date="2018-03" db="EMBL/GenBank/DDBJ databases">
        <title>Mesoflavibacter sp. HG37 and Mesoflavibacter sp. HG96 sp.nov., two marine bacteria isolated from seawater of Western Pacific Ocean.</title>
        <authorList>
            <person name="Cheng H."/>
            <person name="Wu Y.-H."/>
            <person name="Guo L.-L."/>
            <person name="Xu X.-W."/>
        </authorList>
    </citation>
    <scope>NUCLEOTIDE SEQUENCE [LARGE SCALE GENOMIC DNA]</scope>
    <source>
        <strain evidence="1 2">KCTC 42117</strain>
    </source>
</reference>
<evidence type="ECO:0000313" key="1">
    <source>
        <dbReference type="EMBL" id="PSG89128.1"/>
    </source>
</evidence>
<dbReference type="RefSeq" id="WP_106679109.1">
    <property type="nucleotide sequence ID" value="NZ_JACHWV010000003.1"/>
</dbReference>
<dbReference type="Proteomes" id="UP000238430">
    <property type="component" value="Unassembled WGS sequence"/>
</dbReference>
<evidence type="ECO:0000313" key="2">
    <source>
        <dbReference type="Proteomes" id="UP000238430"/>
    </source>
</evidence>
<gene>
    <name evidence="1" type="ORF">C7H61_09220</name>
</gene>
<organism evidence="1 2">
    <name type="scientific">Mesoflavibacter zeaxanthinifaciens subsp. sabulilitoris</name>
    <dbReference type="NCBI Taxonomy" id="1520893"/>
    <lineage>
        <taxon>Bacteria</taxon>
        <taxon>Pseudomonadati</taxon>
        <taxon>Bacteroidota</taxon>
        <taxon>Flavobacteriia</taxon>
        <taxon>Flavobacteriales</taxon>
        <taxon>Flavobacteriaceae</taxon>
        <taxon>Mesoflavibacter</taxon>
    </lineage>
</organism>
<accession>A0A2T1NAH5</accession>
<protein>
    <submittedName>
        <fullName evidence="1">Uncharacterized protein</fullName>
    </submittedName>
</protein>
<dbReference type="EMBL" id="PXOT01000024">
    <property type="protein sequence ID" value="PSG89128.1"/>
    <property type="molecule type" value="Genomic_DNA"/>
</dbReference>
<name>A0A2T1NAH5_9FLAO</name>
<comment type="caution">
    <text evidence="1">The sequence shown here is derived from an EMBL/GenBank/DDBJ whole genome shotgun (WGS) entry which is preliminary data.</text>
</comment>
<proteinExistence type="predicted"/>
<sequence>MTKIKSEFQNKVYSFFENRYIGKIIELKPASLNRHYIKFKPMNSVWFQEFSDSIDVDSVDFENNSISGFISNSSKLICH</sequence>
<keyword evidence="2" id="KW-1185">Reference proteome</keyword>